<protein>
    <recommendedName>
        <fullName evidence="3">glutamate dehydrogenase [NAD(P)(+)]</fullName>
        <ecNumber evidence="3">1.4.1.3</ecNumber>
    </recommendedName>
</protein>
<dbReference type="Gene3D" id="1.10.287.140">
    <property type="match status" value="1"/>
</dbReference>
<evidence type="ECO:0000256" key="1">
    <source>
        <dbReference type="ARBA" id="ARBA00004173"/>
    </source>
</evidence>
<dbReference type="WBParaSite" id="NBR_0001939601-mRNA-1">
    <property type="protein sequence ID" value="NBR_0001939601-mRNA-1"/>
    <property type="gene ID" value="NBR_0001939601"/>
</dbReference>
<comment type="catalytic activity">
    <reaction evidence="6">
        <text>L-glutamate + NAD(+) + H2O = 2-oxoglutarate + NH4(+) + NADH + H(+)</text>
        <dbReference type="Rhea" id="RHEA:15133"/>
        <dbReference type="ChEBI" id="CHEBI:15377"/>
        <dbReference type="ChEBI" id="CHEBI:15378"/>
        <dbReference type="ChEBI" id="CHEBI:16810"/>
        <dbReference type="ChEBI" id="CHEBI:28938"/>
        <dbReference type="ChEBI" id="CHEBI:29985"/>
        <dbReference type="ChEBI" id="CHEBI:57540"/>
        <dbReference type="ChEBI" id="CHEBI:57945"/>
        <dbReference type="EC" id="1.4.1.3"/>
    </reaction>
</comment>
<dbReference type="PANTHER" id="PTHR11606:SF13">
    <property type="entry name" value="GLUTAMATE DEHYDROGENASE 1, MITOCHONDRIAL"/>
    <property type="match status" value="1"/>
</dbReference>
<dbReference type="SUPFAM" id="SSF51735">
    <property type="entry name" value="NAD(P)-binding Rossmann-fold domains"/>
    <property type="match status" value="2"/>
</dbReference>
<evidence type="ECO:0000313" key="10">
    <source>
        <dbReference type="EMBL" id="VDL83131.1"/>
    </source>
</evidence>
<evidence type="ECO:0000256" key="8">
    <source>
        <dbReference type="RuleBase" id="RU004417"/>
    </source>
</evidence>
<comment type="similarity">
    <text evidence="2 8">Belongs to the Glu/Leu/Phe/Val dehydrogenases family.</text>
</comment>
<evidence type="ECO:0000313" key="12">
    <source>
        <dbReference type="WBParaSite" id="NBR_0001939601-mRNA-1"/>
    </source>
</evidence>
<dbReference type="Proteomes" id="UP000271162">
    <property type="component" value="Unassembled WGS sequence"/>
</dbReference>
<evidence type="ECO:0000256" key="3">
    <source>
        <dbReference type="ARBA" id="ARBA00012889"/>
    </source>
</evidence>
<dbReference type="InterPro" id="IPR046346">
    <property type="entry name" value="Aminoacid_DH-like_N_sf"/>
</dbReference>
<sequence length="842" mass="93063">MTYKCAAVDVPFGGAKGGVKIDPKTYTDYEIEKITRRIAIEFAKKGFLGPGVDVPAPDMGTGEREMGWIADTYAQTIGHLDRDASACITGKPIVAGGIHGRVSATGRGVWKGLEVYAKEEEYMQKIGLTPGLAGKSVIIQGFGNVGLHTMRYLHRAGCKVIGIQEWDCAIYNTAGLHPKELEDWRDQTGSIKNFPGAKNFEPFGDLMYENCDILVPAACEKAIHKGNAHRIQAKIIAEAANGPTTPAADKILLERGNCLIIPDMYVNSGGVTVSYFEWLKNLNHVSYGRLSFKYEEDSNRMLLQSVQDSLEKAIGKEAPVQPNDAFAAKIAGASEKDIVHSGLEYTMARSGEAIIRTARKYNLGLDMRTAAYANSIEKLYPEEAMLNTLALKTRPLLRLPRALSTISMDPHAQVIDEQKPMEHQSNPSFSKMVDYYFDKGSSIIEQKLVDEIKSNTMSLNEKRHLVNGILRMIKPCSKILYITFPIRRDNGEYEVVEAWRAQHSDHRTPTKGGLRYSMDVCEDEVKALAKLMTFKCAAVNAPFGGAKAGVKIDPKQYSDYELEKITRRVAVEFAKKVGLTPGLEGKTVIIQGLGNVGFHAMRYLHRGGAKIVGIQEVDCALHNPQGIDPKELEQWMDKNGSIKNYPSAKNFEPFEEIIYEPCDIFVPAACEKAINKENAAKIQAKIIAEAANGPTTPAADRILLERGNCLIIPDMFLNSGGVTVSYFEWLKNLNHVSYGRLSFKYEEEANKMLLQSVQESVERALGRSVPVEPNAAFEAKIAGASEKDIVHSGLEYTMNRSGQAIIETAKKYKLGLDMRTAAYANSIEKVYETYKTCGFAFT</sequence>
<dbReference type="InterPro" id="IPR033922">
    <property type="entry name" value="NAD_bind_Glu_DH"/>
</dbReference>
<gene>
    <name evidence="10" type="ORF">NBR_LOCUS19397</name>
</gene>
<dbReference type="GO" id="GO:0005739">
    <property type="term" value="C:mitochondrion"/>
    <property type="evidence" value="ECO:0007669"/>
    <property type="project" value="UniProtKB-SubCell"/>
</dbReference>
<dbReference type="InterPro" id="IPR036291">
    <property type="entry name" value="NAD(P)-bd_dom_sf"/>
</dbReference>
<reference evidence="10 11" key="2">
    <citation type="submission" date="2018-11" db="EMBL/GenBank/DDBJ databases">
        <authorList>
            <consortium name="Pathogen Informatics"/>
        </authorList>
    </citation>
    <scope>NUCLEOTIDE SEQUENCE [LARGE SCALE GENOMIC DNA]</scope>
</reference>
<evidence type="ECO:0000256" key="4">
    <source>
        <dbReference type="ARBA" id="ARBA00023002"/>
    </source>
</evidence>
<keyword evidence="5" id="KW-0496">Mitochondrion</keyword>
<name>A0A0N4YQ74_NIPBR</name>
<proteinExistence type="inferred from homology"/>
<dbReference type="GO" id="GO:0006538">
    <property type="term" value="P:L-glutamate catabolic process"/>
    <property type="evidence" value="ECO:0007669"/>
    <property type="project" value="TreeGrafter"/>
</dbReference>
<dbReference type="Gene3D" id="3.40.50.10860">
    <property type="entry name" value="Leucine Dehydrogenase, chain A, domain 1"/>
    <property type="match status" value="1"/>
</dbReference>
<dbReference type="STRING" id="27835.A0A0N4YQ74"/>
<dbReference type="Pfam" id="PF00208">
    <property type="entry name" value="ELFV_dehydrog"/>
    <property type="match status" value="2"/>
</dbReference>
<evidence type="ECO:0000256" key="6">
    <source>
        <dbReference type="ARBA" id="ARBA00047867"/>
    </source>
</evidence>
<dbReference type="InterPro" id="IPR006096">
    <property type="entry name" value="Glu/Leu/Phe/Val/Trp_DH_C"/>
</dbReference>
<evidence type="ECO:0000256" key="7">
    <source>
        <dbReference type="ARBA" id="ARBA00048577"/>
    </source>
</evidence>
<dbReference type="GO" id="GO:0004352">
    <property type="term" value="F:glutamate dehydrogenase (NAD+) activity"/>
    <property type="evidence" value="ECO:0007669"/>
    <property type="project" value="TreeGrafter"/>
</dbReference>
<dbReference type="SMART" id="SM00839">
    <property type="entry name" value="ELFV_dehydrog"/>
    <property type="match status" value="2"/>
</dbReference>
<dbReference type="PRINTS" id="PR00082">
    <property type="entry name" value="GLFDHDRGNASE"/>
</dbReference>
<dbReference type="InterPro" id="IPR006095">
    <property type="entry name" value="Glu/Leu/Phe/Val/Trp_DH"/>
</dbReference>
<dbReference type="CDD" id="cd01076">
    <property type="entry name" value="NAD_bind_1_Glu_DH"/>
    <property type="match status" value="2"/>
</dbReference>
<evidence type="ECO:0000256" key="2">
    <source>
        <dbReference type="ARBA" id="ARBA00006382"/>
    </source>
</evidence>
<dbReference type="Pfam" id="PF02812">
    <property type="entry name" value="ELFV_dehydrog_N"/>
    <property type="match status" value="1"/>
</dbReference>
<dbReference type="Gene3D" id="3.40.50.720">
    <property type="entry name" value="NAD(P)-binding Rossmann-like Domain"/>
    <property type="match status" value="2"/>
</dbReference>
<accession>A0A0N4YQ74</accession>
<evidence type="ECO:0000313" key="11">
    <source>
        <dbReference type="Proteomes" id="UP000271162"/>
    </source>
</evidence>
<comment type="catalytic activity">
    <reaction evidence="7">
        <text>L-glutamate + NADP(+) + H2O = 2-oxoglutarate + NH4(+) + NADPH + H(+)</text>
        <dbReference type="Rhea" id="RHEA:11612"/>
        <dbReference type="ChEBI" id="CHEBI:15377"/>
        <dbReference type="ChEBI" id="CHEBI:15378"/>
        <dbReference type="ChEBI" id="CHEBI:16810"/>
        <dbReference type="ChEBI" id="CHEBI:28938"/>
        <dbReference type="ChEBI" id="CHEBI:29985"/>
        <dbReference type="ChEBI" id="CHEBI:57783"/>
        <dbReference type="ChEBI" id="CHEBI:58349"/>
        <dbReference type="EC" id="1.4.1.3"/>
    </reaction>
</comment>
<comment type="subcellular location">
    <subcellularLocation>
        <location evidence="1">Mitochondrion</location>
    </subcellularLocation>
</comment>
<dbReference type="PANTHER" id="PTHR11606">
    <property type="entry name" value="GLUTAMATE DEHYDROGENASE"/>
    <property type="match status" value="1"/>
</dbReference>
<dbReference type="EMBL" id="UYSL01024144">
    <property type="protein sequence ID" value="VDL83131.1"/>
    <property type="molecule type" value="Genomic_DNA"/>
</dbReference>
<dbReference type="InterPro" id="IPR006097">
    <property type="entry name" value="Glu/Leu/Phe/Val/Trp_DH_dimer"/>
</dbReference>
<evidence type="ECO:0000256" key="5">
    <source>
        <dbReference type="ARBA" id="ARBA00023128"/>
    </source>
</evidence>
<organism evidence="12">
    <name type="scientific">Nippostrongylus brasiliensis</name>
    <name type="common">Rat hookworm</name>
    <dbReference type="NCBI Taxonomy" id="27835"/>
    <lineage>
        <taxon>Eukaryota</taxon>
        <taxon>Metazoa</taxon>
        <taxon>Ecdysozoa</taxon>
        <taxon>Nematoda</taxon>
        <taxon>Chromadorea</taxon>
        <taxon>Rhabditida</taxon>
        <taxon>Rhabditina</taxon>
        <taxon>Rhabditomorpha</taxon>
        <taxon>Strongyloidea</taxon>
        <taxon>Heligmosomidae</taxon>
        <taxon>Nippostrongylus</taxon>
    </lineage>
</organism>
<dbReference type="EC" id="1.4.1.3" evidence="3"/>
<dbReference type="FunFam" id="3.40.50.720:FF:000100">
    <property type="entry name" value="Glutamate dehydrogenase 1, mitochondrial"/>
    <property type="match status" value="2"/>
</dbReference>
<evidence type="ECO:0000259" key="9">
    <source>
        <dbReference type="SMART" id="SM00839"/>
    </source>
</evidence>
<dbReference type="OMA" id="SSSEADX"/>
<feature type="domain" description="Glutamate/phenylalanine/leucine/valine/L-tryptophan dehydrogenase C-terminal" evidence="9">
    <location>
        <begin position="563"/>
        <end position="838"/>
    </location>
</feature>
<keyword evidence="4 8" id="KW-0560">Oxidoreductase</keyword>
<dbReference type="AlphaFoldDB" id="A0A0N4YQ74"/>
<keyword evidence="11" id="KW-1185">Reference proteome</keyword>
<dbReference type="PROSITE" id="PS00074">
    <property type="entry name" value="GLFV_DEHYDROGENASE"/>
    <property type="match status" value="1"/>
</dbReference>
<reference evidence="12" key="1">
    <citation type="submission" date="2017-02" db="UniProtKB">
        <authorList>
            <consortium name="WormBaseParasite"/>
        </authorList>
    </citation>
    <scope>IDENTIFICATION</scope>
</reference>
<feature type="domain" description="Glutamate/phenylalanine/leucine/valine/L-tryptophan dehydrogenase C-terminal" evidence="9">
    <location>
        <begin position="98"/>
        <end position="389"/>
    </location>
</feature>
<dbReference type="SUPFAM" id="SSF53223">
    <property type="entry name" value="Aminoacid dehydrogenase-like, N-terminal domain"/>
    <property type="match status" value="2"/>
</dbReference>
<dbReference type="InterPro" id="IPR033524">
    <property type="entry name" value="Glu/Leu/Phe/Val_DH_AS"/>
</dbReference>